<dbReference type="Proteomes" id="UP000612329">
    <property type="component" value="Unassembled WGS sequence"/>
</dbReference>
<name>A0A8J3BQI2_9FLAO</name>
<evidence type="ECO:0000313" key="2">
    <source>
        <dbReference type="Proteomes" id="UP000612329"/>
    </source>
</evidence>
<accession>A0A8J3BQI2</accession>
<dbReference type="RefSeq" id="WP_188655245.1">
    <property type="nucleotide sequence ID" value="NZ_BMNR01000024.1"/>
</dbReference>
<reference evidence="1" key="1">
    <citation type="journal article" date="2014" name="Int. J. Syst. Evol. Microbiol.">
        <title>Complete genome sequence of Corynebacterium casei LMG S-19264T (=DSM 44701T), isolated from a smear-ripened cheese.</title>
        <authorList>
            <consortium name="US DOE Joint Genome Institute (JGI-PGF)"/>
            <person name="Walter F."/>
            <person name="Albersmeier A."/>
            <person name="Kalinowski J."/>
            <person name="Ruckert C."/>
        </authorList>
    </citation>
    <scope>NUCLEOTIDE SEQUENCE</scope>
    <source>
        <strain evidence="1">JCM 12862</strain>
    </source>
</reference>
<proteinExistence type="predicted"/>
<dbReference type="AlphaFoldDB" id="A0A8J3BQI2"/>
<keyword evidence="2" id="KW-1185">Reference proteome</keyword>
<comment type="caution">
    <text evidence="1">The sequence shown here is derived from an EMBL/GenBank/DDBJ whole genome shotgun (WGS) entry which is preliminary data.</text>
</comment>
<dbReference type="PROSITE" id="PS51257">
    <property type="entry name" value="PROKAR_LIPOPROTEIN"/>
    <property type="match status" value="1"/>
</dbReference>
<dbReference type="EMBL" id="BMNR01000024">
    <property type="protein sequence ID" value="GGK35893.1"/>
    <property type="molecule type" value="Genomic_DNA"/>
</dbReference>
<evidence type="ECO:0008006" key="3">
    <source>
        <dbReference type="Google" id="ProtNLM"/>
    </source>
</evidence>
<organism evidence="1 2">
    <name type="scientific">Yeosuana aromativorans</name>
    <dbReference type="NCBI Taxonomy" id="288019"/>
    <lineage>
        <taxon>Bacteria</taxon>
        <taxon>Pseudomonadati</taxon>
        <taxon>Bacteroidota</taxon>
        <taxon>Flavobacteriia</taxon>
        <taxon>Flavobacteriales</taxon>
        <taxon>Flavobacteriaceae</taxon>
        <taxon>Yeosuana</taxon>
    </lineage>
</organism>
<reference evidence="1" key="2">
    <citation type="submission" date="2020-09" db="EMBL/GenBank/DDBJ databases">
        <authorList>
            <person name="Sun Q."/>
            <person name="Ohkuma M."/>
        </authorList>
    </citation>
    <scope>NUCLEOTIDE SEQUENCE</scope>
    <source>
        <strain evidence="1">JCM 12862</strain>
    </source>
</reference>
<protein>
    <recommendedName>
        <fullName evidence="3">Lipoprotein</fullName>
    </recommendedName>
</protein>
<sequence>MRKTLQILIILLISVGCSESKKETITENRTLYVFDLDSLERTENYKLTIEIRDTLTKYKYQNLTDESKNMNVYYIPKTKILKFSMWNYIPIKGADFKELSLSKMEFVNYEMQEPETDGTGPILFNPEYGILGIGNIMAPNFIYLKNQSDLKILDTIIDKLTE</sequence>
<gene>
    <name evidence="1" type="ORF">GCM10007962_32810</name>
</gene>
<evidence type="ECO:0000313" key="1">
    <source>
        <dbReference type="EMBL" id="GGK35893.1"/>
    </source>
</evidence>